<dbReference type="SUPFAM" id="SSF58104">
    <property type="entry name" value="Methyl-accepting chemotaxis protein (MCP) signaling domain"/>
    <property type="match status" value="1"/>
</dbReference>
<evidence type="ECO:0000313" key="11">
    <source>
        <dbReference type="EMBL" id="PWV98612.1"/>
    </source>
</evidence>
<reference evidence="11 12" key="1">
    <citation type="submission" date="2018-05" db="EMBL/GenBank/DDBJ databases">
        <title>Genomic Encyclopedia of Type Strains, Phase III (KMG-III): the genomes of soil and plant-associated and newly described type strains.</title>
        <authorList>
            <person name="Whitman W."/>
        </authorList>
    </citation>
    <scope>NUCLEOTIDE SEQUENCE [LARGE SCALE GENOMIC DNA]</scope>
    <source>
        <strain evidence="11 12">CECT 5696</strain>
    </source>
</reference>
<evidence type="ECO:0000256" key="7">
    <source>
        <dbReference type="SAM" id="MobiDB-lite"/>
    </source>
</evidence>
<keyword evidence="8" id="KW-0812">Transmembrane</keyword>
<dbReference type="CDD" id="cd06225">
    <property type="entry name" value="HAMP"/>
    <property type="match status" value="1"/>
</dbReference>
<dbReference type="Gene3D" id="6.10.340.10">
    <property type="match status" value="1"/>
</dbReference>
<dbReference type="OrthoDB" id="9810264at2"/>
<feature type="compositionally biased region" description="Gly residues" evidence="7">
    <location>
        <begin position="130"/>
        <end position="145"/>
    </location>
</feature>
<keyword evidence="4 6" id="KW-0807">Transducer</keyword>
<sequence>MFRMNLISKLISMALGVIILCSVAAVGGIVTIRSLGDTVKEMGADDLPAVLLLGDMESTINLMDRNSVMSVMSKMMPMQEEGGKEQSGQQAIPSNDAAPEGQPAIPADGGTAPAGGPAPQDGAAPADGPPAGGGTGAGAGPGGQDIGKALLENAGKIDKSALDYKAKHLNPGKETEYFNKFYAAWVLYRDNVLVNNGLKDMELTEEMQQQRTGDLYAAALEGIEQLRDSNKKSATTLIDDTSERVSSSTIMNFTLLIAGIVVALLSAYFITRSITVPLSRIVRQVKQVASGDLKVAPLVVKNKDEIGELAADFNQMSQSLRELMATIVDNALHVASTSEQLSASAEQTSAATEQISTRATELAEGAEQQLERVSNTTETALGVSSKIASISESFGNVANLIAQAQDKALKGNVVINSTVSQMRGVHDKVVQSSESVNQLARKSEEISEITSLIKDIAAQTNLLALNAAIEAARAGEQGKGFSVVANEVRKLAGQSEEATTKITALITEIVNSTKQVTLSMNEGVHSLTVGMNLVDEAGKSFSDIVQSVEAVSEEAESAVEEAHSVNADSEAMVASMQEIAGIANRASESTQMVASVVQQTMASMEEVSAGSTMLSGMADGLSEAVNRFKI</sequence>
<accession>A0A2V2YPZ7</accession>
<dbReference type="InterPro" id="IPR003660">
    <property type="entry name" value="HAMP_dom"/>
</dbReference>
<dbReference type="PROSITE" id="PS50111">
    <property type="entry name" value="CHEMOTAXIS_TRANSDUC_2"/>
    <property type="match status" value="1"/>
</dbReference>
<evidence type="ECO:0000256" key="5">
    <source>
        <dbReference type="ARBA" id="ARBA00029447"/>
    </source>
</evidence>
<dbReference type="Proteomes" id="UP000246635">
    <property type="component" value="Unassembled WGS sequence"/>
</dbReference>
<feature type="compositionally biased region" description="Low complexity" evidence="7">
    <location>
        <begin position="77"/>
        <end position="90"/>
    </location>
</feature>
<keyword evidence="3 8" id="KW-0472">Membrane</keyword>
<dbReference type="Pfam" id="PF00672">
    <property type="entry name" value="HAMP"/>
    <property type="match status" value="1"/>
</dbReference>
<comment type="similarity">
    <text evidence="5">Belongs to the methyl-accepting chemotaxis (MCP) protein family.</text>
</comment>
<name>A0A2V2YPZ7_9BACL</name>
<dbReference type="PANTHER" id="PTHR32089">
    <property type="entry name" value="METHYL-ACCEPTING CHEMOTAXIS PROTEIN MCPB"/>
    <property type="match status" value="1"/>
</dbReference>
<evidence type="ECO:0000256" key="8">
    <source>
        <dbReference type="SAM" id="Phobius"/>
    </source>
</evidence>
<evidence type="ECO:0000256" key="2">
    <source>
        <dbReference type="ARBA" id="ARBA00022475"/>
    </source>
</evidence>
<dbReference type="AlphaFoldDB" id="A0A2V2YPZ7"/>
<dbReference type="Pfam" id="PF00015">
    <property type="entry name" value="MCPsignal"/>
    <property type="match status" value="1"/>
</dbReference>
<gene>
    <name evidence="11" type="ORF">DFQ01_11611</name>
</gene>
<comment type="subcellular location">
    <subcellularLocation>
        <location evidence="1">Cell membrane</location>
    </subcellularLocation>
</comment>
<keyword evidence="2" id="KW-1003">Cell membrane</keyword>
<feature type="domain" description="HAMP" evidence="10">
    <location>
        <begin position="272"/>
        <end position="325"/>
    </location>
</feature>
<organism evidence="11 12">
    <name type="scientific">Paenibacillus cellulosilyticus</name>
    <dbReference type="NCBI Taxonomy" id="375489"/>
    <lineage>
        <taxon>Bacteria</taxon>
        <taxon>Bacillati</taxon>
        <taxon>Bacillota</taxon>
        <taxon>Bacilli</taxon>
        <taxon>Bacillales</taxon>
        <taxon>Paenibacillaceae</taxon>
        <taxon>Paenibacillus</taxon>
    </lineage>
</organism>
<evidence type="ECO:0000256" key="4">
    <source>
        <dbReference type="ARBA" id="ARBA00023224"/>
    </source>
</evidence>
<comment type="caution">
    <text evidence="11">The sequence shown here is derived from an EMBL/GenBank/DDBJ whole genome shotgun (WGS) entry which is preliminary data.</text>
</comment>
<dbReference type="InterPro" id="IPR004089">
    <property type="entry name" value="MCPsignal_dom"/>
</dbReference>
<evidence type="ECO:0000313" key="12">
    <source>
        <dbReference type="Proteomes" id="UP000246635"/>
    </source>
</evidence>
<dbReference type="GO" id="GO:0005886">
    <property type="term" value="C:plasma membrane"/>
    <property type="evidence" value="ECO:0007669"/>
    <property type="project" value="UniProtKB-SubCell"/>
</dbReference>
<evidence type="ECO:0000256" key="6">
    <source>
        <dbReference type="PROSITE-ProRule" id="PRU00284"/>
    </source>
</evidence>
<dbReference type="Gene3D" id="1.10.287.950">
    <property type="entry name" value="Methyl-accepting chemotaxis protein"/>
    <property type="match status" value="1"/>
</dbReference>
<dbReference type="SMART" id="SM00283">
    <property type="entry name" value="MA"/>
    <property type="match status" value="1"/>
</dbReference>
<feature type="compositionally biased region" description="Low complexity" evidence="7">
    <location>
        <begin position="103"/>
        <end position="126"/>
    </location>
</feature>
<feature type="transmembrane region" description="Helical" evidence="8">
    <location>
        <begin position="250"/>
        <end position="270"/>
    </location>
</feature>
<feature type="domain" description="Methyl-accepting transducer" evidence="9">
    <location>
        <begin position="344"/>
        <end position="587"/>
    </location>
</feature>
<protein>
    <submittedName>
        <fullName evidence="11">Methyl-accepting chemotaxis protein</fullName>
    </submittedName>
</protein>
<evidence type="ECO:0000256" key="1">
    <source>
        <dbReference type="ARBA" id="ARBA00004236"/>
    </source>
</evidence>
<dbReference type="GO" id="GO:0007165">
    <property type="term" value="P:signal transduction"/>
    <property type="evidence" value="ECO:0007669"/>
    <property type="project" value="UniProtKB-KW"/>
</dbReference>
<dbReference type="PROSITE" id="PS50885">
    <property type="entry name" value="HAMP"/>
    <property type="match status" value="1"/>
</dbReference>
<dbReference type="CDD" id="cd11386">
    <property type="entry name" value="MCP_signal"/>
    <property type="match status" value="1"/>
</dbReference>
<evidence type="ECO:0000256" key="3">
    <source>
        <dbReference type="ARBA" id="ARBA00023136"/>
    </source>
</evidence>
<dbReference type="RefSeq" id="WP_110045410.1">
    <property type="nucleotide sequence ID" value="NZ_CP054612.1"/>
</dbReference>
<keyword evidence="8" id="KW-1133">Transmembrane helix</keyword>
<evidence type="ECO:0000259" key="9">
    <source>
        <dbReference type="PROSITE" id="PS50111"/>
    </source>
</evidence>
<keyword evidence="12" id="KW-1185">Reference proteome</keyword>
<dbReference type="SMART" id="SM00304">
    <property type="entry name" value="HAMP"/>
    <property type="match status" value="1"/>
</dbReference>
<dbReference type="EMBL" id="QGTQ01000016">
    <property type="protein sequence ID" value="PWV98612.1"/>
    <property type="molecule type" value="Genomic_DNA"/>
</dbReference>
<dbReference type="PANTHER" id="PTHR32089:SF112">
    <property type="entry name" value="LYSOZYME-LIKE PROTEIN-RELATED"/>
    <property type="match status" value="1"/>
</dbReference>
<feature type="region of interest" description="Disordered" evidence="7">
    <location>
        <begin position="77"/>
        <end position="147"/>
    </location>
</feature>
<evidence type="ECO:0000259" key="10">
    <source>
        <dbReference type="PROSITE" id="PS50885"/>
    </source>
</evidence>
<proteinExistence type="inferred from homology"/>